<evidence type="ECO:0000256" key="1">
    <source>
        <dbReference type="SAM" id="MobiDB-lite"/>
    </source>
</evidence>
<dbReference type="Proteomes" id="UP000035054">
    <property type="component" value="Unassembled WGS sequence"/>
</dbReference>
<feature type="compositionally biased region" description="Basic and acidic residues" evidence="1">
    <location>
        <begin position="72"/>
        <end position="81"/>
    </location>
</feature>
<dbReference type="AlphaFoldDB" id="A0A6N3X510"/>
<protein>
    <submittedName>
        <fullName evidence="2">Uncharacterized protein</fullName>
    </submittedName>
</protein>
<dbReference type="EMBL" id="JXUO01000150">
    <property type="protein sequence ID" value="KKZ14598.1"/>
    <property type="molecule type" value="Genomic_DNA"/>
</dbReference>
<name>A0A6N3X510_9SYNE</name>
<evidence type="ECO:0000313" key="3">
    <source>
        <dbReference type="Proteomes" id="UP000035054"/>
    </source>
</evidence>
<proteinExistence type="predicted"/>
<sequence>MGQTEQRAIVRRVQQELTVELEALYRRVFDRMSQEHLGEGVMARLTQVVLRSRDGALSPLQEAMGPSPLSHDLQDQPSHDP</sequence>
<organism evidence="2 3">
    <name type="scientific">Candidatus Synechococcus spongiarum 142</name>
    <dbReference type="NCBI Taxonomy" id="1608213"/>
    <lineage>
        <taxon>Bacteria</taxon>
        <taxon>Bacillati</taxon>
        <taxon>Cyanobacteriota</taxon>
        <taxon>Cyanophyceae</taxon>
        <taxon>Synechococcales</taxon>
        <taxon>Synechococcaceae</taxon>
        <taxon>Synechococcus</taxon>
    </lineage>
</organism>
<feature type="region of interest" description="Disordered" evidence="1">
    <location>
        <begin position="56"/>
        <end position="81"/>
    </location>
</feature>
<accession>A0A6N3X510</accession>
<comment type="caution">
    <text evidence="2">The sequence shown here is derived from an EMBL/GenBank/DDBJ whole genome shotgun (WGS) entry which is preliminary data.</text>
</comment>
<gene>
    <name evidence="2" type="ORF">TH68_04450</name>
</gene>
<evidence type="ECO:0000313" key="2">
    <source>
        <dbReference type="EMBL" id="KKZ14598.1"/>
    </source>
</evidence>
<reference evidence="2 3" key="1">
    <citation type="submission" date="2015-01" db="EMBL/GenBank/DDBJ databases">
        <title>Lifestyle Evolution in Cyanobacterial Symbionts of Sponges.</title>
        <authorList>
            <person name="Burgsdorf I."/>
            <person name="Slaby B.M."/>
            <person name="Handley K.M."/>
            <person name="Haber M."/>
            <person name="Blom J."/>
            <person name="Marshall C.W."/>
            <person name="Gilbert J.A."/>
            <person name="Hentschel U."/>
            <person name="Steindler L."/>
        </authorList>
    </citation>
    <scope>NUCLEOTIDE SEQUENCE [LARGE SCALE GENOMIC DNA]</scope>
    <source>
        <strain evidence="2">142</strain>
    </source>
</reference>